<reference evidence="2 3" key="1">
    <citation type="submission" date="2017-03" db="EMBL/GenBank/DDBJ databases">
        <authorList>
            <person name="Afonso C.L."/>
            <person name="Miller P.J."/>
            <person name="Scott M.A."/>
            <person name="Spackman E."/>
            <person name="Goraichik I."/>
            <person name="Dimitrov K.M."/>
            <person name="Suarez D.L."/>
            <person name="Swayne D.E."/>
        </authorList>
    </citation>
    <scope>NUCLEOTIDE SEQUENCE [LARGE SCALE GENOMIC DNA]</scope>
    <source>
        <strain evidence="2 3">CECT 7691</strain>
    </source>
</reference>
<evidence type="ECO:0000313" key="3">
    <source>
        <dbReference type="Proteomes" id="UP000193200"/>
    </source>
</evidence>
<keyword evidence="2" id="KW-0808">Transferase</keyword>
<dbReference type="InterPro" id="IPR016181">
    <property type="entry name" value="Acyl_CoA_acyltransferase"/>
</dbReference>
<sequence>MPDFLLPMLGVRYLKRHFWPRVFSRPDIAEVTVAEDDNRAIAGFIVCAPVSAAIKRLATGSPLATLPYLPAVLARHPSYLFDILAILRGERRELAPGTTINVDMTAELFSIAVTPERQGAGLGAELARAGLKRLARYPVIVRAARPDAIRFYKKLGFRGIGIEARGSISITILALQNAGSLT</sequence>
<dbReference type="AlphaFoldDB" id="A0A1Y5S1U4"/>
<name>A0A1Y5S1U4_9PROT</name>
<feature type="domain" description="N-acetyltransferase" evidence="1">
    <location>
        <begin position="52"/>
        <end position="179"/>
    </location>
</feature>
<dbReference type="SUPFAM" id="SSF55729">
    <property type="entry name" value="Acyl-CoA N-acyltransferases (Nat)"/>
    <property type="match status" value="1"/>
</dbReference>
<evidence type="ECO:0000259" key="1">
    <source>
        <dbReference type="PROSITE" id="PS51186"/>
    </source>
</evidence>
<dbReference type="GO" id="GO:0035447">
    <property type="term" value="F:mycothiol synthase activity"/>
    <property type="evidence" value="ECO:0007669"/>
    <property type="project" value="UniProtKB-EC"/>
</dbReference>
<keyword evidence="3" id="KW-1185">Reference proteome</keyword>
<dbReference type="EC" id="2.3.1.189" evidence="2"/>
<dbReference type="EMBL" id="FWFR01000001">
    <property type="protein sequence ID" value="SLN29690.1"/>
    <property type="molecule type" value="Genomic_DNA"/>
</dbReference>
<dbReference type="Gene3D" id="3.40.630.30">
    <property type="match status" value="1"/>
</dbReference>
<proteinExistence type="predicted"/>
<gene>
    <name evidence="2" type="primary">mshD</name>
    <name evidence="2" type="ORF">OCH7691_01026</name>
</gene>
<protein>
    <submittedName>
        <fullName evidence="2">Mycothiol acetyltransferase</fullName>
        <ecNumber evidence="2">2.3.1.189</ecNumber>
    </submittedName>
</protein>
<organism evidence="2 3">
    <name type="scientific">Oceanibacterium hippocampi</name>
    <dbReference type="NCBI Taxonomy" id="745714"/>
    <lineage>
        <taxon>Bacteria</taxon>
        <taxon>Pseudomonadati</taxon>
        <taxon>Pseudomonadota</taxon>
        <taxon>Alphaproteobacteria</taxon>
        <taxon>Sneathiellales</taxon>
        <taxon>Sneathiellaceae</taxon>
        <taxon>Oceanibacterium</taxon>
    </lineage>
</organism>
<keyword evidence="2" id="KW-0012">Acyltransferase</keyword>
<dbReference type="InterPro" id="IPR000182">
    <property type="entry name" value="GNAT_dom"/>
</dbReference>
<dbReference type="InParanoid" id="A0A1Y5S1U4"/>
<dbReference type="Pfam" id="PF00583">
    <property type="entry name" value="Acetyltransf_1"/>
    <property type="match status" value="1"/>
</dbReference>
<dbReference type="PROSITE" id="PS51186">
    <property type="entry name" value="GNAT"/>
    <property type="match status" value="1"/>
</dbReference>
<dbReference type="Proteomes" id="UP000193200">
    <property type="component" value="Unassembled WGS sequence"/>
</dbReference>
<accession>A0A1Y5S1U4</accession>
<evidence type="ECO:0000313" key="2">
    <source>
        <dbReference type="EMBL" id="SLN29690.1"/>
    </source>
</evidence>